<evidence type="ECO:0000256" key="3">
    <source>
        <dbReference type="SAM" id="MobiDB-lite"/>
    </source>
</evidence>
<evidence type="ECO:0000259" key="4">
    <source>
        <dbReference type="SMART" id="SM01302"/>
    </source>
</evidence>
<evidence type="ECO:0000313" key="5">
    <source>
        <dbReference type="EMBL" id="OHT01993.1"/>
    </source>
</evidence>
<dbReference type="InterPro" id="IPR015943">
    <property type="entry name" value="WD40/YVTN_repeat-like_dom_sf"/>
</dbReference>
<dbReference type="Gene3D" id="2.130.10.10">
    <property type="entry name" value="YVTN repeat-like/Quinoprotein amine dehydrogenase"/>
    <property type="match status" value="1"/>
</dbReference>
<dbReference type="PANTHER" id="PTHR12848">
    <property type="entry name" value="REGULATORY-ASSOCIATED PROTEIN OF MTOR"/>
    <property type="match status" value="1"/>
</dbReference>
<dbReference type="RefSeq" id="XP_068355129.1">
    <property type="nucleotide sequence ID" value="XM_068507680.1"/>
</dbReference>
<dbReference type="GO" id="GO:0009267">
    <property type="term" value="P:cellular response to starvation"/>
    <property type="evidence" value="ECO:0007669"/>
    <property type="project" value="TreeGrafter"/>
</dbReference>
<feature type="compositionally biased region" description="Basic and acidic residues" evidence="3">
    <location>
        <begin position="912"/>
        <end position="921"/>
    </location>
</feature>
<keyword evidence="6" id="KW-1185">Reference proteome</keyword>
<dbReference type="InterPro" id="IPR029347">
    <property type="entry name" value="Raptor_N"/>
</dbReference>
<keyword evidence="1" id="KW-0853">WD repeat</keyword>
<dbReference type="AlphaFoldDB" id="A0A1J4JSB0"/>
<feature type="region of interest" description="Disordered" evidence="3">
    <location>
        <begin position="862"/>
        <end position="928"/>
    </location>
</feature>
<dbReference type="OrthoDB" id="10262360at2759"/>
<dbReference type="GO" id="GO:0071230">
    <property type="term" value="P:cellular response to amino acid stimulus"/>
    <property type="evidence" value="ECO:0007669"/>
    <property type="project" value="TreeGrafter"/>
</dbReference>
<feature type="compositionally biased region" description="Polar residues" evidence="3">
    <location>
        <begin position="891"/>
        <end position="910"/>
    </location>
</feature>
<feature type="compositionally biased region" description="Low complexity" evidence="3">
    <location>
        <begin position="868"/>
        <end position="890"/>
    </location>
</feature>
<reference evidence="5" key="1">
    <citation type="submission" date="2016-10" db="EMBL/GenBank/DDBJ databases">
        <authorList>
            <person name="Benchimol M."/>
            <person name="Almeida L.G."/>
            <person name="Vasconcelos A.T."/>
            <person name="Perreira-Neves A."/>
            <person name="Rosa I.A."/>
            <person name="Tasca T."/>
            <person name="Bogo M.R."/>
            <person name="de Souza W."/>
        </authorList>
    </citation>
    <scope>NUCLEOTIDE SEQUENCE [LARGE SCALE GENOMIC DNA]</scope>
    <source>
        <strain evidence="5">K</strain>
    </source>
</reference>
<dbReference type="GO" id="GO:0031931">
    <property type="term" value="C:TORC1 complex"/>
    <property type="evidence" value="ECO:0007669"/>
    <property type="project" value="InterPro"/>
</dbReference>
<sequence length="1238" mass="140978">MDRQMSMHKSSAVNFTSFSAIDDEYSSSGSYGDPEDDFGTENFAFSPGRTESQEFTVDLAPMFNQHSIPEHLDDNETFTLDIGDHEYSFEQFNCPTTPTIPFRVEPIECVVINVAHLEQFPKPASKYSAKLPSIFAWFDSQTAFPSEYIPAVQQYFKTTYNRIRAHLRFFFSIAPSNERMNNLASIRREVPAGRILFHYIGHGFPTITEKNLWSSEKRSTDFNAFDLSQLFSRLKPPTWFIFDCSNAAAIIPTFIETAKKQPNMNGVDWNDWFCICATDAGETLPSDPRIPRDFLTSCVLSSVKMAIVCHILQHYRVTLVSHTFPLESPCQHLWAERSPESSRLSLALGAITDAIAADSLSPELYHKIFRCDRLSAVLFRHFLLAQFLLRPYKVHPKAYPELPDLSMHKLWHQWSVMIDTAICSVKVPRPLYASDLFARLATSFDQILRNNQLHLVRPYHLTILFHMLFTESTNDKPLFLLAEYAANPKSDPPMLTSATVFHCLIQKVMQKDLKFPVFHSLCYLILALLYHHPTFATEIRKELDVTHFPGLIFSDDMPEETKIVVVALLANLVVTNETFQQICTSVEFLTNVRKALATAKSRRAFWLLLLIRRSFHLFSPEPCDFIGNGLHVQCASYIFHKASSCRAAAVSAITCFLRPFECDVNGQLLFMVLPTAFDASYLVRFHLLLLLKKFVVSFDCCSESINVKTPNFPTDSFSSMMAAFYRRTTFKKENFFTEIDDVVHTSNFIVHAYSVALFVIELFTSDPHTSVSTLAKKILVFVEKQKAAYMANIKNRRSINHVIVDDDDNEQNALTSLDQNESLHQIALRNLIKEQQWKLCEENARMQERMDMTVYSTPQKANTSMNLSSQQTPNTPYTSTNNSSYNTPNSGLSNTSYMSPNSSNVSTPLNKQPKEEKEPKNVKPASPVPIKHISDKFQMNQIYSQQINGITKIAFHNESTGIAFATKNSIYYIDVHGVTSSITCNDITDIKFVRWDEDLRVILVNKHCDVFVWQPPRKYFSSSFRCSMNEPIIAVSENEPYAIYTADKKNTISKWDIRSFSMVNDWNADSQSGMTALVMSPCQPGVCIIGYANGVIRHIKLEQDHVICLDDSLAFKGSSVTQITYSKIDNDTYYALYEDGKIVSWNHQLDNIHILNEEYTSEQLHVFDSHQIYPILLFSPSQSHPYITDTDGKRLYTFDSIDCGTCCAAHQILPIFAFGTTNKNGDGELVVYKLVQDP</sequence>
<dbReference type="PANTHER" id="PTHR12848:SF16">
    <property type="entry name" value="REGULATORY-ASSOCIATED PROTEIN OF MTOR"/>
    <property type="match status" value="1"/>
</dbReference>
<accession>A0A1J4JSB0</accession>
<dbReference type="VEuPathDB" id="TrichDB:TRFO_31010"/>
<dbReference type="InterPro" id="IPR004083">
    <property type="entry name" value="Raptor"/>
</dbReference>
<evidence type="ECO:0000256" key="1">
    <source>
        <dbReference type="ARBA" id="ARBA00022574"/>
    </source>
</evidence>
<dbReference type="GO" id="GO:0030674">
    <property type="term" value="F:protein-macromolecule adaptor activity"/>
    <property type="evidence" value="ECO:0007669"/>
    <property type="project" value="TreeGrafter"/>
</dbReference>
<dbReference type="GO" id="GO:0005737">
    <property type="term" value="C:cytoplasm"/>
    <property type="evidence" value="ECO:0007669"/>
    <property type="project" value="TreeGrafter"/>
</dbReference>
<dbReference type="GO" id="GO:0031929">
    <property type="term" value="P:TOR signaling"/>
    <property type="evidence" value="ECO:0007669"/>
    <property type="project" value="InterPro"/>
</dbReference>
<feature type="domain" description="Raptor N-terminal CASPase-like" evidence="4">
    <location>
        <begin position="103"/>
        <end position="255"/>
    </location>
</feature>
<dbReference type="SUPFAM" id="SSF50978">
    <property type="entry name" value="WD40 repeat-like"/>
    <property type="match status" value="1"/>
</dbReference>
<keyword evidence="2" id="KW-0677">Repeat</keyword>
<gene>
    <name evidence="5" type="ORF">TRFO_31010</name>
</gene>
<comment type="caution">
    <text evidence="5">The sequence shown here is derived from an EMBL/GenBank/DDBJ whole genome shotgun (WGS) entry which is preliminary data.</text>
</comment>
<dbReference type="EMBL" id="MLAK01000886">
    <property type="protein sequence ID" value="OHT01993.1"/>
    <property type="molecule type" value="Genomic_DNA"/>
</dbReference>
<dbReference type="GeneID" id="94842384"/>
<dbReference type="InterPro" id="IPR036322">
    <property type="entry name" value="WD40_repeat_dom_sf"/>
</dbReference>
<dbReference type="GO" id="GO:0010506">
    <property type="term" value="P:regulation of autophagy"/>
    <property type="evidence" value="ECO:0007669"/>
    <property type="project" value="TreeGrafter"/>
</dbReference>
<name>A0A1J4JSB0_9EUKA</name>
<evidence type="ECO:0000313" key="6">
    <source>
        <dbReference type="Proteomes" id="UP000179807"/>
    </source>
</evidence>
<dbReference type="SMART" id="SM01302">
    <property type="entry name" value="Raptor_N"/>
    <property type="match status" value="1"/>
</dbReference>
<evidence type="ECO:0000256" key="2">
    <source>
        <dbReference type="ARBA" id="ARBA00022737"/>
    </source>
</evidence>
<dbReference type="Pfam" id="PF14538">
    <property type="entry name" value="Raptor_N"/>
    <property type="match status" value="1"/>
</dbReference>
<dbReference type="PRINTS" id="PR01547">
    <property type="entry name" value="YEAST176DUF"/>
</dbReference>
<protein>
    <recommendedName>
        <fullName evidence="4">Raptor N-terminal CASPase-like domain-containing protein</fullName>
    </recommendedName>
</protein>
<dbReference type="GO" id="GO:0030307">
    <property type="term" value="P:positive regulation of cell growth"/>
    <property type="evidence" value="ECO:0007669"/>
    <property type="project" value="TreeGrafter"/>
</dbReference>
<organism evidence="5 6">
    <name type="scientific">Tritrichomonas foetus</name>
    <dbReference type="NCBI Taxonomy" id="1144522"/>
    <lineage>
        <taxon>Eukaryota</taxon>
        <taxon>Metamonada</taxon>
        <taxon>Parabasalia</taxon>
        <taxon>Tritrichomonadida</taxon>
        <taxon>Tritrichomonadidae</taxon>
        <taxon>Tritrichomonas</taxon>
    </lineage>
</organism>
<dbReference type="Proteomes" id="UP000179807">
    <property type="component" value="Unassembled WGS sequence"/>
</dbReference>
<proteinExistence type="predicted"/>